<evidence type="ECO:0000256" key="8">
    <source>
        <dbReference type="RuleBase" id="RU003405"/>
    </source>
</evidence>
<evidence type="ECO:0000256" key="2">
    <source>
        <dbReference type="ARBA" id="ARBA00023002"/>
    </source>
</evidence>
<evidence type="ECO:0000256" key="1">
    <source>
        <dbReference type="ARBA" id="ARBA00009613"/>
    </source>
</evidence>
<dbReference type="InterPro" id="IPR036291">
    <property type="entry name" value="NAD(P)-bd_dom_sf"/>
</dbReference>
<dbReference type="InterPro" id="IPR022383">
    <property type="entry name" value="Lactate/malate_DH_C"/>
</dbReference>
<sequence length="333" mass="35099">MSEPLRVLITGAAGQIGYALAFRIANGELSPGKKVILHLLEITPALGSLEGVVMELTDCAFPTLQGVVATDKVEVAFKDIDVAFLVGSMPRKEGMDRADLLKANGNIFKVQGEALSNYAKPTVKVLVVGNPANTNALIALTTSSKLSAANFTAMTRLDHNRSLAEIASQLKVTADKVKNVIIWGNHSNTQVPDVSNAVVELDGKTVKVTEKIDEAYLKGDFVSKISLRGGAIIKARGLSSAGSAANAAIDHVKTWIHGTKPGEFVSMAIPVPANQPYGIKTGVVFSFPVTVTNGVIKVVEGLPVSEWLQGKLKATEDELQGERSTAFGALGLA</sequence>
<evidence type="ECO:0000313" key="11">
    <source>
        <dbReference type="EMBL" id="AGM32158.1"/>
    </source>
</evidence>
<accession>R4V306</accession>
<dbReference type="PIRSF" id="PIRSF000102">
    <property type="entry name" value="Lac_mal_DH"/>
    <property type="match status" value="1"/>
</dbReference>
<dbReference type="FunFam" id="3.40.50.720:FF:000010">
    <property type="entry name" value="Malate dehydrogenase"/>
    <property type="match status" value="1"/>
</dbReference>
<dbReference type="GO" id="GO:0030060">
    <property type="term" value="F:L-malate dehydrogenase (NAD+) activity"/>
    <property type="evidence" value="ECO:0007669"/>
    <property type="project" value="UniProtKB-EC"/>
</dbReference>
<evidence type="ECO:0000256" key="4">
    <source>
        <dbReference type="PIRSR" id="PIRSR000102-1"/>
    </source>
</evidence>
<evidence type="ECO:0000256" key="6">
    <source>
        <dbReference type="PIRSR" id="PIRSR000102-3"/>
    </source>
</evidence>
<dbReference type="InterPro" id="IPR010945">
    <property type="entry name" value="Malate_DH_type2"/>
</dbReference>
<keyword evidence="2 7" id="KW-0560">Oxidoreductase</keyword>
<dbReference type="InterPro" id="IPR001557">
    <property type="entry name" value="L-lactate/malate_DH"/>
</dbReference>
<dbReference type="GO" id="GO:0006099">
    <property type="term" value="P:tricarboxylic acid cycle"/>
    <property type="evidence" value="ECO:0007669"/>
    <property type="project" value="UniProtKB-KW"/>
</dbReference>
<feature type="binding site" evidence="5">
    <location>
        <position position="97"/>
    </location>
    <ligand>
        <name>substrate</name>
    </ligand>
</feature>
<dbReference type="AlphaFoldDB" id="R4V306"/>
<evidence type="ECO:0000256" key="7">
    <source>
        <dbReference type="RuleBase" id="RU003369"/>
    </source>
</evidence>
<reference evidence="11" key="1">
    <citation type="submission" date="2013-02" db="EMBL/GenBank/DDBJ databases">
        <title>Immune-Related transcriptome of Coptotermes formosanus Shiraki workers: the defense mechanism.</title>
        <authorList>
            <person name="Hussain A."/>
            <person name="Li Y.F."/>
            <person name="Wen S.Y."/>
        </authorList>
    </citation>
    <scope>NUCLEOTIDE SEQUENCE</scope>
</reference>
<evidence type="ECO:0000259" key="10">
    <source>
        <dbReference type="Pfam" id="PF02866"/>
    </source>
</evidence>
<feature type="binding site" evidence="5">
    <location>
        <position position="161"/>
    </location>
    <ligand>
        <name>substrate</name>
    </ligand>
</feature>
<dbReference type="PROSITE" id="PS00068">
    <property type="entry name" value="MDH"/>
    <property type="match status" value="1"/>
</dbReference>
<organism evidence="11">
    <name type="scientific">Coptotermes formosanus</name>
    <name type="common">Formosan subterranean termite</name>
    <dbReference type="NCBI Taxonomy" id="36987"/>
    <lineage>
        <taxon>Eukaryota</taxon>
        <taxon>Metazoa</taxon>
        <taxon>Ecdysozoa</taxon>
        <taxon>Arthropoda</taxon>
        <taxon>Hexapoda</taxon>
        <taxon>Insecta</taxon>
        <taxon>Pterygota</taxon>
        <taxon>Neoptera</taxon>
        <taxon>Polyneoptera</taxon>
        <taxon>Dictyoptera</taxon>
        <taxon>Blattodea</taxon>
        <taxon>Blattoidea</taxon>
        <taxon>Termitoidae</taxon>
        <taxon>Rhinotermitidae</taxon>
        <taxon>Coptotermes</taxon>
    </lineage>
</organism>
<dbReference type="NCBIfam" id="NF003916">
    <property type="entry name" value="PRK05442.1"/>
    <property type="match status" value="1"/>
</dbReference>
<comment type="catalytic activity">
    <reaction evidence="8">
        <text>(S)-malate + NAD(+) = oxaloacetate + NADH + H(+)</text>
        <dbReference type="Rhea" id="RHEA:21432"/>
        <dbReference type="ChEBI" id="CHEBI:15378"/>
        <dbReference type="ChEBI" id="CHEBI:15589"/>
        <dbReference type="ChEBI" id="CHEBI:16452"/>
        <dbReference type="ChEBI" id="CHEBI:57540"/>
        <dbReference type="ChEBI" id="CHEBI:57945"/>
        <dbReference type="EC" id="1.1.1.37"/>
    </reaction>
</comment>
<dbReference type="InterPro" id="IPR001252">
    <property type="entry name" value="Malate_DH_AS"/>
</dbReference>
<dbReference type="EMBL" id="KC632344">
    <property type="protein sequence ID" value="AGM32158.1"/>
    <property type="molecule type" value="mRNA"/>
</dbReference>
<dbReference type="SUPFAM" id="SSF51735">
    <property type="entry name" value="NAD(P)-binding Rossmann-fold domains"/>
    <property type="match status" value="1"/>
</dbReference>
<feature type="binding site" evidence="5">
    <location>
        <position position="91"/>
    </location>
    <ligand>
        <name>substrate</name>
    </ligand>
</feature>
<dbReference type="InterPro" id="IPR001236">
    <property type="entry name" value="Lactate/malate_DH_N"/>
</dbReference>
<dbReference type="Pfam" id="PF00056">
    <property type="entry name" value="Ldh_1_N"/>
    <property type="match status" value="1"/>
</dbReference>
<feature type="binding site" evidence="5">
    <location>
        <position position="130"/>
    </location>
    <ligand>
        <name>substrate</name>
    </ligand>
</feature>
<evidence type="ECO:0000256" key="5">
    <source>
        <dbReference type="PIRSR" id="PIRSR000102-2"/>
    </source>
</evidence>
<feature type="domain" description="Lactate/malate dehydrogenase N-terminal" evidence="9">
    <location>
        <begin position="6"/>
        <end position="145"/>
    </location>
</feature>
<evidence type="ECO:0000256" key="3">
    <source>
        <dbReference type="ARBA" id="ARBA00023027"/>
    </source>
</evidence>
<comment type="similarity">
    <text evidence="1">Belongs to the LDH/MDH superfamily. MDH type 2 family.</text>
</comment>
<dbReference type="InterPro" id="IPR015955">
    <property type="entry name" value="Lactate_DH/Glyco_Ohase_4_C"/>
</dbReference>
<feature type="binding site" evidence="6">
    <location>
        <begin position="11"/>
        <end position="17"/>
    </location>
    <ligand>
        <name>NAD(+)</name>
        <dbReference type="ChEBI" id="CHEBI:57540"/>
    </ligand>
</feature>
<dbReference type="SUPFAM" id="SSF56327">
    <property type="entry name" value="LDH C-terminal domain-like"/>
    <property type="match status" value="1"/>
</dbReference>
<dbReference type="GO" id="GO:0006108">
    <property type="term" value="P:malate metabolic process"/>
    <property type="evidence" value="ECO:0007669"/>
    <property type="project" value="InterPro"/>
</dbReference>
<dbReference type="Gene3D" id="3.90.110.10">
    <property type="entry name" value="Lactate dehydrogenase/glycoside hydrolase, family 4, C-terminal"/>
    <property type="match status" value="1"/>
</dbReference>
<name>R4V306_COPFO</name>
<keyword evidence="8" id="KW-0816">Tricarboxylic acid cycle</keyword>
<feature type="binding site" evidence="6">
    <location>
        <position position="104"/>
    </location>
    <ligand>
        <name>NAD(+)</name>
        <dbReference type="ChEBI" id="CHEBI:57540"/>
    </ligand>
</feature>
<dbReference type="EC" id="1.1.1.37" evidence="8"/>
<feature type="domain" description="Lactate/malate dehydrogenase C-terminal" evidence="10">
    <location>
        <begin position="155"/>
        <end position="322"/>
    </location>
</feature>
<feature type="binding site" evidence="6">
    <location>
        <begin position="128"/>
        <end position="130"/>
    </location>
    <ligand>
        <name>NAD(+)</name>
        <dbReference type="ChEBI" id="CHEBI:57540"/>
    </ligand>
</feature>
<dbReference type="Gene3D" id="3.40.50.720">
    <property type="entry name" value="NAD(P)-binding Rossmann-like Domain"/>
    <property type="match status" value="1"/>
</dbReference>
<feature type="active site" description="Proton acceptor" evidence="4">
    <location>
        <position position="186"/>
    </location>
</feature>
<dbReference type="PANTHER" id="PTHR23382">
    <property type="entry name" value="MALATE DEHYDROGENASE"/>
    <property type="match status" value="1"/>
</dbReference>
<dbReference type="NCBIfam" id="TIGR01759">
    <property type="entry name" value="MalateDH-SF1"/>
    <property type="match status" value="1"/>
</dbReference>
<dbReference type="FunFam" id="3.90.110.10:FF:000002">
    <property type="entry name" value="Malate dehydrogenase"/>
    <property type="match status" value="1"/>
</dbReference>
<keyword evidence="3 6" id="KW-0520">NAD</keyword>
<dbReference type="CDD" id="cd00704">
    <property type="entry name" value="MDH"/>
    <property type="match status" value="1"/>
</dbReference>
<proteinExistence type="evidence at transcript level"/>
<protein>
    <recommendedName>
        <fullName evidence="8">Malate dehydrogenase</fullName>
        <ecNumber evidence="8">1.1.1.37</ecNumber>
    </recommendedName>
</protein>
<dbReference type="Pfam" id="PF02866">
    <property type="entry name" value="Ldh_1_C"/>
    <property type="match status" value="1"/>
</dbReference>
<evidence type="ECO:0000259" key="9">
    <source>
        <dbReference type="Pfam" id="PF00056"/>
    </source>
</evidence>